<sequence>MCSTPSSTDREYINEEGEGLLAAPSSSAVQNFAVGAELAGHRLDFVISRLLGVSRGYAQKLIKEGHASLTPARRVKPAVKVAEGDSLAVEIPPAETLDLEPQDIDFETVYDDEDLIVVNKPAGLVVHPAPGHWSGTLVHGLLFRYPDLGTLNGVRRPGIVHRLDATTSGLMVVARNGLAQEGLFKDFKERRIRKEYLALCYGTTPSERGSVKYPIDRDPYNRLRMACVEDGREAWTDYERLWHVNNYSLVKCILHSGRTHQIRVHMQAVRAPLVGDRLYAPSRQSPFGPERLFLHSWRLGFRHPRSGKEMLFTQPLPRELADYLKKVRTGAA</sequence>
<dbReference type="PROSITE" id="PS01129">
    <property type="entry name" value="PSI_RLU"/>
    <property type="match status" value="1"/>
</dbReference>
<dbReference type="InterPro" id="IPR036986">
    <property type="entry name" value="S4_RNA-bd_sf"/>
</dbReference>
<feature type="domain" description="Pseudouridine synthase RsuA/RluA-like" evidence="6">
    <location>
        <begin position="114"/>
        <end position="268"/>
    </location>
</feature>
<dbReference type="Pfam" id="PF00849">
    <property type="entry name" value="PseudoU_synth_2"/>
    <property type="match status" value="1"/>
</dbReference>
<dbReference type="PANTHER" id="PTHR21600">
    <property type="entry name" value="MITOCHONDRIAL RNA PSEUDOURIDINE SYNTHASE"/>
    <property type="match status" value="1"/>
</dbReference>
<dbReference type="EC" id="5.4.99.-" evidence="5"/>
<dbReference type="InterPro" id="IPR006224">
    <property type="entry name" value="PsdUridine_synth_RluA-like_CS"/>
</dbReference>
<dbReference type="GO" id="GO:0140098">
    <property type="term" value="F:catalytic activity, acting on RNA"/>
    <property type="evidence" value="ECO:0007669"/>
    <property type="project" value="UniProtKB-ARBA"/>
</dbReference>
<gene>
    <name evidence="7" type="ORF">BED41_08180</name>
</gene>
<dbReference type="InterPro" id="IPR020103">
    <property type="entry name" value="PsdUridine_synth_cat_dom_sf"/>
</dbReference>
<dbReference type="PROSITE" id="PS50889">
    <property type="entry name" value="S4"/>
    <property type="match status" value="1"/>
</dbReference>
<comment type="function">
    <text evidence="5">Responsible for synthesis of pseudouridine from uracil.</text>
</comment>
<dbReference type="Gene3D" id="3.10.290.10">
    <property type="entry name" value="RNA-binding S4 domain"/>
    <property type="match status" value="1"/>
</dbReference>
<reference evidence="7" key="1">
    <citation type="submission" date="2016-08" db="EMBL/GenBank/DDBJ databases">
        <title>Complete genome of Cloacibacillus porcorum.</title>
        <authorList>
            <person name="Looft T."/>
            <person name="Bayles D.O."/>
            <person name="Alt D.P."/>
        </authorList>
    </citation>
    <scope>NUCLEOTIDE SEQUENCE [LARGE SCALE GENOMIC DNA]</scope>
    <source>
        <strain evidence="7">CL-84</strain>
    </source>
</reference>
<dbReference type="GeneID" id="83057827"/>
<organism evidence="7 8">
    <name type="scientific">Cloacibacillus porcorum</name>
    <dbReference type="NCBI Taxonomy" id="1197717"/>
    <lineage>
        <taxon>Bacteria</taxon>
        <taxon>Thermotogati</taxon>
        <taxon>Synergistota</taxon>
        <taxon>Synergistia</taxon>
        <taxon>Synergistales</taxon>
        <taxon>Synergistaceae</taxon>
        <taxon>Cloacibacillus</taxon>
    </lineage>
</organism>
<evidence type="ECO:0000256" key="2">
    <source>
        <dbReference type="ARBA" id="ARBA00023235"/>
    </source>
</evidence>
<evidence type="ECO:0000256" key="3">
    <source>
        <dbReference type="PIRSR" id="PIRSR606225-1"/>
    </source>
</evidence>
<dbReference type="SUPFAM" id="SSF55120">
    <property type="entry name" value="Pseudouridine synthase"/>
    <property type="match status" value="1"/>
</dbReference>
<keyword evidence="8" id="KW-1185">Reference proteome</keyword>
<dbReference type="NCBIfam" id="TIGR00005">
    <property type="entry name" value="rluA_subfam"/>
    <property type="match status" value="1"/>
</dbReference>
<keyword evidence="2 5" id="KW-0413">Isomerase</keyword>
<dbReference type="Gene3D" id="3.30.2350.10">
    <property type="entry name" value="Pseudouridine synthase"/>
    <property type="match status" value="1"/>
</dbReference>
<evidence type="ECO:0000256" key="4">
    <source>
        <dbReference type="PROSITE-ProRule" id="PRU00182"/>
    </source>
</evidence>
<evidence type="ECO:0000259" key="6">
    <source>
        <dbReference type="Pfam" id="PF00849"/>
    </source>
</evidence>
<dbReference type="AlphaFoldDB" id="A0A1B2I539"/>
<dbReference type="CDD" id="cd00165">
    <property type="entry name" value="S4"/>
    <property type="match status" value="1"/>
</dbReference>
<dbReference type="InterPro" id="IPR006145">
    <property type="entry name" value="PsdUridine_synth_RsuA/RluA"/>
</dbReference>
<evidence type="ECO:0000256" key="5">
    <source>
        <dbReference type="RuleBase" id="RU362028"/>
    </source>
</evidence>
<dbReference type="EMBL" id="CP016757">
    <property type="protein sequence ID" value="ANZ45057.1"/>
    <property type="molecule type" value="Genomic_DNA"/>
</dbReference>
<dbReference type="CDD" id="cd02869">
    <property type="entry name" value="PseudoU_synth_RluA_like"/>
    <property type="match status" value="1"/>
</dbReference>
<dbReference type="PANTHER" id="PTHR21600:SF44">
    <property type="entry name" value="RIBOSOMAL LARGE SUBUNIT PSEUDOURIDINE SYNTHASE D"/>
    <property type="match status" value="1"/>
</dbReference>
<dbReference type="InterPro" id="IPR050188">
    <property type="entry name" value="RluA_PseudoU_synthase"/>
</dbReference>
<feature type="active site" evidence="3">
    <location>
        <position position="164"/>
    </location>
</feature>
<dbReference type="GO" id="GO:0000455">
    <property type="term" value="P:enzyme-directed rRNA pseudouridine synthesis"/>
    <property type="evidence" value="ECO:0007669"/>
    <property type="project" value="TreeGrafter"/>
</dbReference>
<evidence type="ECO:0000313" key="8">
    <source>
        <dbReference type="Proteomes" id="UP000093044"/>
    </source>
</evidence>
<keyword evidence="4" id="KW-0694">RNA-binding</keyword>
<dbReference type="RefSeq" id="WP_066744750.1">
    <property type="nucleotide sequence ID" value="NZ_CAUFKJ010000026.1"/>
</dbReference>
<dbReference type="OrthoDB" id="9807829at2"/>
<dbReference type="SUPFAM" id="SSF55174">
    <property type="entry name" value="Alpha-L RNA-binding motif"/>
    <property type="match status" value="1"/>
</dbReference>
<dbReference type="GO" id="GO:0009982">
    <property type="term" value="F:pseudouridine synthase activity"/>
    <property type="evidence" value="ECO:0007669"/>
    <property type="project" value="InterPro"/>
</dbReference>
<dbReference type="KEGG" id="cpor:BED41_08180"/>
<dbReference type="STRING" id="1197717.BED41_08180"/>
<proteinExistence type="inferred from homology"/>
<dbReference type="InterPro" id="IPR006225">
    <property type="entry name" value="PsdUridine_synth_RluC/D"/>
</dbReference>
<accession>A0A1B2I539</accession>
<evidence type="ECO:0000313" key="7">
    <source>
        <dbReference type="EMBL" id="ANZ45057.1"/>
    </source>
</evidence>
<dbReference type="GO" id="GO:0003723">
    <property type="term" value="F:RNA binding"/>
    <property type="evidence" value="ECO:0007669"/>
    <property type="project" value="UniProtKB-KW"/>
</dbReference>
<protein>
    <recommendedName>
        <fullName evidence="5">Pseudouridine synthase</fullName>
        <ecNumber evidence="5">5.4.99.-</ecNumber>
    </recommendedName>
</protein>
<dbReference type="Proteomes" id="UP000093044">
    <property type="component" value="Chromosome"/>
</dbReference>
<evidence type="ECO:0000256" key="1">
    <source>
        <dbReference type="ARBA" id="ARBA00010876"/>
    </source>
</evidence>
<comment type="catalytic activity">
    <reaction evidence="5">
        <text>a uridine in RNA = a pseudouridine in RNA</text>
        <dbReference type="Rhea" id="RHEA:48348"/>
        <dbReference type="Rhea" id="RHEA-COMP:12068"/>
        <dbReference type="Rhea" id="RHEA-COMP:12069"/>
        <dbReference type="ChEBI" id="CHEBI:65314"/>
        <dbReference type="ChEBI" id="CHEBI:65315"/>
    </reaction>
</comment>
<name>A0A1B2I539_9BACT</name>
<comment type="similarity">
    <text evidence="1 5">Belongs to the pseudouridine synthase RluA family.</text>
</comment>